<keyword evidence="5 7" id="KW-1133">Transmembrane helix</keyword>
<comment type="similarity">
    <text evidence="2">Belongs to the resistance-nodulation-cell division (RND) (TC 2.A.6) family. MmpL subfamily.</text>
</comment>
<dbReference type="Proteomes" id="UP000183413">
    <property type="component" value="Unassembled WGS sequence"/>
</dbReference>
<evidence type="ECO:0000259" key="8">
    <source>
        <dbReference type="PROSITE" id="PS50156"/>
    </source>
</evidence>
<dbReference type="eggNOG" id="COG2409">
    <property type="taxonomic scope" value="Bacteria"/>
</dbReference>
<feature type="transmembrane region" description="Helical" evidence="7">
    <location>
        <begin position="21"/>
        <end position="40"/>
    </location>
</feature>
<keyword evidence="3" id="KW-1003">Cell membrane</keyword>
<evidence type="ECO:0000256" key="1">
    <source>
        <dbReference type="ARBA" id="ARBA00004651"/>
    </source>
</evidence>
<keyword evidence="10" id="KW-1185">Reference proteome</keyword>
<comment type="subcellular location">
    <subcellularLocation>
        <location evidence="1">Cell membrane</location>
        <topology evidence="1">Multi-pass membrane protein</topology>
    </subcellularLocation>
</comment>
<dbReference type="SUPFAM" id="SSF82866">
    <property type="entry name" value="Multidrug efflux transporter AcrB transmembrane domain"/>
    <property type="match status" value="2"/>
</dbReference>
<name>A0A1I5NGP7_9ACTN</name>
<dbReference type="InterPro" id="IPR050545">
    <property type="entry name" value="Mycobact_MmpL"/>
</dbReference>
<dbReference type="PANTHER" id="PTHR33406">
    <property type="entry name" value="MEMBRANE PROTEIN MJ1562-RELATED"/>
    <property type="match status" value="1"/>
</dbReference>
<feature type="transmembrane region" description="Helical" evidence="7">
    <location>
        <begin position="239"/>
        <end position="261"/>
    </location>
</feature>
<dbReference type="EMBL" id="FOVH01000012">
    <property type="protein sequence ID" value="SFP20516.1"/>
    <property type="molecule type" value="Genomic_DNA"/>
</dbReference>
<keyword evidence="6 7" id="KW-0472">Membrane</keyword>
<feature type="transmembrane region" description="Helical" evidence="7">
    <location>
        <begin position="626"/>
        <end position="649"/>
    </location>
</feature>
<feature type="transmembrane region" description="Helical" evidence="7">
    <location>
        <begin position="584"/>
        <end position="606"/>
    </location>
</feature>
<dbReference type="InParanoid" id="A0A1I5NGP7"/>
<dbReference type="STRING" id="1993.SAMN04489713_112135"/>
<feature type="transmembrane region" description="Helical" evidence="7">
    <location>
        <begin position="655"/>
        <end position="677"/>
    </location>
</feature>
<evidence type="ECO:0000313" key="10">
    <source>
        <dbReference type="Proteomes" id="UP000183413"/>
    </source>
</evidence>
<evidence type="ECO:0000256" key="6">
    <source>
        <dbReference type="ARBA" id="ARBA00023136"/>
    </source>
</evidence>
<dbReference type="AlphaFoldDB" id="A0A1I5NGP7"/>
<feature type="domain" description="SSD" evidence="8">
    <location>
        <begin position="244"/>
        <end position="336"/>
    </location>
</feature>
<sequence length="700" mass="73471">MRNRRENPAKGGGRRYRRWPVPVLLIAGWLVFLGAGGSYAGMLGDVVKNDNASFLPAGAEATQVAQIEPDFFGEEQTPAVVVYVRDSGITAGDRAAVAGDQRALASVEGVAGRISGPIPSADGRALQIVVPLSTTGDASQLPGAVQEIRERARSHPGLTAHVTGPGGMEGDLAGIFEGADVRLLVIATVVVFVILVLVYRSVILPVVVLTSAQLAQTLASVVVYFLAREDLIDLNGQSQGALLLICIGAATDYALLIVGRYREELRDRESAYEAIMVSVRRSAPAIIASGITVIIAMMCLLLSELSSNRGYGPVLALGILASLVATFTFLPAVLALLGRVAFWPLRPRYGSEHRLERGIWGRAAGAISRRPRTIWAGTAAVLVVPALFMPGFKASGSPMSEQFLGDKPDSVVGLDVLARHYPAGSGVPALIVGPAAAQGELARVSRAVPGVQSVTALSDRPGGPPKVVDGRVLLQATLVDAPDSSAAGDTVERLRTAAHAVDADARVGGSTAIAIDTVDAGWADLRTVIPLVLVTVLLLIMALLRALVAPLLLMATVVLSAAAALGLSAIFFNRVFDFPATDASLPLFCVVFLIAVGVDYTIFLMARVREEAVRLGDTRQALVRGLTTTGGVITSAGVVLGVVFSLFGVLPFVPLAQIGFIIVVGILIDTFVVRALLVPAASYDLGRVIWWPSRPARRRT</sequence>
<keyword evidence="4 7" id="KW-0812">Transmembrane</keyword>
<evidence type="ECO:0000256" key="3">
    <source>
        <dbReference type="ARBA" id="ARBA00022475"/>
    </source>
</evidence>
<evidence type="ECO:0000256" key="5">
    <source>
        <dbReference type="ARBA" id="ARBA00022989"/>
    </source>
</evidence>
<dbReference type="PROSITE" id="PS50156">
    <property type="entry name" value="SSD"/>
    <property type="match status" value="1"/>
</dbReference>
<feature type="transmembrane region" description="Helical" evidence="7">
    <location>
        <begin position="282"/>
        <end position="303"/>
    </location>
</feature>
<feature type="transmembrane region" description="Helical" evidence="7">
    <location>
        <begin position="527"/>
        <end position="544"/>
    </location>
</feature>
<gene>
    <name evidence="9" type="ORF">SAMN04489713_112135</name>
</gene>
<dbReference type="RefSeq" id="WP_075023047.1">
    <property type="nucleotide sequence ID" value="NZ_FOVH01000012.1"/>
</dbReference>
<dbReference type="InterPro" id="IPR004869">
    <property type="entry name" value="MMPL_dom"/>
</dbReference>
<accession>A0A1I5NGP7</accession>
<dbReference type="Pfam" id="PF03176">
    <property type="entry name" value="MMPL"/>
    <property type="match status" value="2"/>
</dbReference>
<reference evidence="9 10" key="1">
    <citation type="submission" date="2016-10" db="EMBL/GenBank/DDBJ databases">
        <authorList>
            <person name="de Groot N.N."/>
        </authorList>
    </citation>
    <scope>NUCLEOTIDE SEQUENCE [LARGE SCALE GENOMIC DNA]</scope>
    <source>
        <strain evidence="9 10">DSM 43067</strain>
    </source>
</reference>
<dbReference type="PANTHER" id="PTHR33406:SF6">
    <property type="entry name" value="MEMBRANE PROTEIN YDGH-RELATED"/>
    <property type="match status" value="1"/>
</dbReference>
<feature type="transmembrane region" description="Helical" evidence="7">
    <location>
        <begin position="374"/>
        <end position="392"/>
    </location>
</feature>
<feature type="transmembrane region" description="Helical" evidence="7">
    <location>
        <begin position="551"/>
        <end position="572"/>
    </location>
</feature>
<dbReference type="InterPro" id="IPR000731">
    <property type="entry name" value="SSD"/>
</dbReference>
<dbReference type="Gene3D" id="1.20.1640.10">
    <property type="entry name" value="Multidrug efflux transporter AcrB transmembrane domain"/>
    <property type="match status" value="2"/>
</dbReference>
<evidence type="ECO:0000256" key="2">
    <source>
        <dbReference type="ARBA" id="ARBA00010157"/>
    </source>
</evidence>
<feature type="transmembrane region" description="Helical" evidence="7">
    <location>
        <begin position="181"/>
        <end position="199"/>
    </location>
</feature>
<organism evidence="9 10">
    <name type="scientific">Actinomadura madurae</name>
    <dbReference type="NCBI Taxonomy" id="1993"/>
    <lineage>
        <taxon>Bacteria</taxon>
        <taxon>Bacillati</taxon>
        <taxon>Actinomycetota</taxon>
        <taxon>Actinomycetes</taxon>
        <taxon>Streptosporangiales</taxon>
        <taxon>Thermomonosporaceae</taxon>
        <taxon>Actinomadura</taxon>
    </lineage>
</organism>
<feature type="transmembrane region" description="Helical" evidence="7">
    <location>
        <begin position="206"/>
        <end position="227"/>
    </location>
</feature>
<evidence type="ECO:0000256" key="7">
    <source>
        <dbReference type="SAM" id="Phobius"/>
    </source>
</evidence>
<protein>
    <submittedName>
        <fullName evidence="9">Putative drug exporter of the RND superfamily</fullName>
    </submittedName>
</protein>
<evidence type="ECO:0000256" key="4">
    <source>
        <dbReference type="ARBA" id="ARBA00022692"/>
    </source>
</evidence>
<proteinExistence type="inferred from homology"/>
<feature type="transmembrane region" description="Helical" evidence="7">
    <location>
        <begin position="315"/>
        <end position="338"/>
    </location>
</feature>
<dbReference type="GO" id="GO:0005886">
    <property type="term" value="C:plasma membrane"/>
    <property type="evidence" value="ECO:0007669"/>
    <property type="project" value="UniProtKB-SubCell"/>
</dbReference>
<evidence type="ECO:0000313" key="9">
    <source>
        <dbReference type="EMBL" id="SFP20516.1"/>
    </source>
</evidence>